<dbReference type="KEGG" id="paur:FGL86_11730"/>
<dbReference type="InterPro" id="IPR023366">
    <property type="entry name" value="ATP_synth_asu-like_sf"/>
</dbReference>
<dbReference type="Gene3D" id="3.40.50.1820">
    <property type="entry name" value="alpha/beta hydrolase"/>
    <property type="match status" value="1"/>
</dbReference>
<gene>
    <name evidence="1" type="ORF">FGL86_11730</name>
</gene>
<evidence type="ECO:0000313" key="1">
    <source>
        <dbReference type="EMBL" id="QEA39673.1"/>
    </source>
</evidence>
<dbReference type="RefSeq" id="WP_147184721.1">
    <property type="nucleotide sequence ID" value="NZ_CP042382.1"/>
</dbReference>
<protein>
    <submittedName>
        <fullName evidence="1">Uncharacterized protein</fullName>
    </submittedName>
</protein>
<evidence type="ECO:0000313" key="2">
    <source>
        <dbReference type="Proteomes" id="UP000321272"/>
    </source>
</evidence>
<sequence>MVTVNGKLISTTENVPVEHHSVRADLFVALTVEPDDGESTRIRTPVSGVARASADGSFRISFDVDGELQGPVQFVVSAPNGLVVDRRELSLDDIANPVQIEIQPTSPFTIDESNVPGLGERQRVNGRIIDVTGLRVPPKLPVVIWGVDRVDGEAPPPRPLLVTETQVDGAFSGDWPDDVLIEAFGRVAGGEAVPVPLDEDARLMHDILLVTRVSPTDACKCTESPPRAPDPEDLTSNPEAFSQDLGGGCVDLTVPNRTLEEYAYYFVVRTSEPSIKGVTLGKRRKLPRDLLTDLLGVSLSSMALHGARLSSATIAKADFQLDIDSARRLVRTDAVPRPEDIERAAWLSEVVDTKDLIDTTLREESARQVLDADAPIDWDETPTIYLSTEIAFGHILQYREVWRADGYSLGDLLYSLPLAPGQRRQIAVVDWERRTRTAREESLEYEETMDALIERDRDVREIVGTDLHEQTAGGSRNTTWGAAGGIGAGFITSGFGIFGGVAGGASGSDTHAWQNAARQFSADSLQQLRDRIGQRASSVRSERSTVIQTVAQGESMRAETEAVANYNRCHAITVEYFEVLRHFLVTHELADVQECLFVPLPVTQFDRGKALRWREYLSRYLKDHTLLPGFDAIERVADNWVGWDYPVARYSEEAPSILEGELYVSFVLPRPRDADDGSFQLAEWEAYRDVLPGFARHIYSKLIEQAVAANKSVTAARDEAFQRDVAPQIAANLINRLHFAYVSSDGGETEVPLDGTLVSRYREDLPLYVTLSPAGELPQIPREDIAYFKLWYDGEPLPPDAKVVIHRGRLRYRTAHLTALLFDDDRILDDVRGGDPALVATPTSHAELRNPREEDRQLANRVVAHLNDNLEFYHQAIWISLDAQRRYMLLDAIEVPGQQGRSVASVCVNDLIGIAGNSLVLPAAPGQRLNTSVSATDEEGNPIDIRNAYATPPAPRMRLSVPTRGVYAEAVAGECSACEAIDDTRYWRWSVEGLLAPPEIQGPIDIGTRASEEPILTPTPLPAPLVSIQNAPAVPDPFGLKAAFELLSKPDLFHDITGLEGTQKNAAAAFDAALSAASAMGSEAAKLARQQELTKNADRVVDRIGKAVDDELLTPEAAQRLTKSLLEGLTGKEEPKAETPLEDPAVNKAVDAMSQAEGGKLKVEAGAETVEVSFDDTAPVVGAGSPVPRILPPLAAPHDSTDIPVQLEASFTGRHDPDNPLADDLTTFVLDTRDGLDFLLRPRGPNAPDPLAFLASIGMLLPGSDADHYRLRRPVHIVYPGDSQSNQVAGSGPLPIVVLQHGAHRSLAPGTSPGTLHYVDSYQGMQYLQDALAELGIVSVSVDANAANLFKSALIEMRALLVISALDTLRALHDDATSLLHDRLDFSRIGLVGHSRGGDAVVRAAKRMATDRPAYRVKFVCSLAPTDFSGEAKQDQRMALERSDCAFYAVLYGTQDNDVSGAGGANAMTGTGFRHYDRARTDKAMVFMGGCDHNRFNTVWMQDTGDEFGFHPDDVGDLLSEKSHQGLAKEYIGAVARWKLLGDASGKDLLDGQQLNQQGADVSLQWSFGEQVLVIDDMEDPVKPRTLHNAGVKVFADASISGHNLALETNHQTSVLVIDPNIAAPVPAALSMDLPASQRDWRDFSELLLRTTALFDLTDASTILQGKTPEFDVLVRDGSNNTVPLEQGFSPILAPSLPVFHRGFPSVPPIKSTTPDSASTILETDQGHGLSTGDTILIKMDTASPLDGVHTVASVLAPSDAGKPSTRFRVAVATPAAGGRGRIGKLENLSVQRLETIAYSTLPLDVALGNLILHRNDIRKLEIVPKADFPQHMFIDSIELVKG</sequence>
<dbReference type="Gene3D" id="2.40.30.20">
    <property type="match status" value="1"/>
</dbReference>
<dbReference type="Proteomes" id="UP000321272">
    <property type="component" value="Chromosome"/>
</dbReference>
<dbReference type="OrthoDB" id="4312432at2"/>
<name>A0A5B8SXW3_9GAMM</name>
<dbReference type="InterPro" id="IPR029058">
    <property type="entry name" value="AB_hydrolase_fold"/>
</dbReference>
<keyword evidence="2" id="KW-1185">Reference proteome</keyword>
<reference evidence="1 2" key="1">
    <citation type="submission" date="2019-06" db="EMBL/GenBank/DDBJ databases">
        <title>Genome analyses of bacteria isolated from kimchi.</title>
        <authorList>
            <person name="Lee S."/>
            <person name="Ahn S."/>
            <person name="Roh S."/>
        </authorList>
    </citation>
    <scope>NUCLEOTIDE SEQUENCE [LARGE SCALE GENOMIC DNA]</scope>
    <source>
        <strain evidence="1 2">CBA4606</strain>
    </source>
</reference>
<organism evidence="1 2">
    <name type="scientific">Pistricoccus aurantiacus</name>
    <dbReference type="NCBI Taxonomy" id="1883414"/>
    <lineage>
        <taxon>Bacteria</taxon>
        <taxon>Pseudomonadati</taxon>
        <taxon>Pseudomonadota</taxon>
        <taxon>Gammaproteobacteria</taxon>
        <taxon>Oceanospirillales</taxon>
        <taxon>Halomonadaceae</taxon>
        <taxon>Pistricoccus</taxon>
    </lineage>
</organism>
<dbReference type="SUPFAM" id="SSF53474">
    <property type="entry name" value="alpha/beta-Hydrolases"/>
    <property type="match status" value="1"/>
</dbReference>
<dbReference type="EMBL" id="CP042382">
    <property type="protein sequence ID" value="QEA39673.1"/>
    <property type="molecule type" value="Genomic_DNA"/>
</dbReference>
<accession>A0A5B8SXW3</accession>
<proteinExistence type="predicted"/>